<dbReference type="SUPFAM" id="SSF53335">
    <property type="entry name" value="S-adenosyl-L-methionine-dependent methyltransferases"/>
    <property type="match status" value="1"/>
</dbReference>
<keyword evidence="3" id="KW-0620">Polyamine biosynthesis</keyword>
<dbReference type="PANTHER" id="PTHR11558:SF11">
    <property type="entry name" value="SPERMIDINE SYNTHASE"/>
    <property type="match status" value="1"/>
</dbReference>
<evidence type="ECO:0000256" key="4">
    <source>
        <dbReference type="RuleBase" id="RU003836"/>
    </source>
</evidence>
<evidence type="ECO:0000256" key="3">
    <source>
        <dbReference type="PROSITE-ProRule" id="PRU00354"/>
    </source>
</evidence>
<dbReference type="InterPro" id="IPR030374">
    <property type="entry name" value="PABS"/>
</dbReference>
<name>A0AAV4P8J6_9ARAC</name>
<dbReference type="GO" id="GO:0004766">
    <property type="term" value="F:spermidine synthase activity"/>
    <property type="evidence" value="ECO:0007669"/>
    <property type="project" value="TreeGrafter"/>
</dbReference>
<dbReference type="Pfam" id="PF17284">
    <property type="entry name" value="Spermine_synt_N"/>
    <property type="match status" value="1"/>
</dbReference>
<dbReference type="InterPro" id="IPR029063">
    <property type="entry name" value="SAM-dependent_MTases_sf"/>
</dbReference>
<feature type="domain" description="PABS" evidence="5">
    <location>
        <begin position="369"/>
        <end position="604"/>
    </location>
</feature>
<keyword evidence="2 3" id="KW-0808">Transferase</keyword>
<dbReference type="Gene3D" id="1.10.730.10">
    <property type="entry name" value="Isoleucyl-tRNA Synthetase, Domain 1"/>
    <property type="match status" value="1"/>
</dbReference>
<dbReference type="InterPro" id="IPR001045">
    <property type="entry name" value="Spermi_synthase"/>
</dbReference>
<feature type="active site" description="Proton acceptor" evidence="3">
    <location>
        <position position="524"/>
    </location>
</feature>
<dbReference type="PANTHER" id="PTHR11558">
    <property type="entry name" value="SPERMIDINE/SPERMINE SYNTHASE"/>
    <property type="match status" value="1"/>
</dbReference>
<dbReference type="Pfam" id="PF01564">
    <property type="entry name" value="Spermine_synth"/>
    <property type="match status" value="1"/>
</dbReference>
<dbReference type="GO" id="GO:0008295">
    <property type="term" value="P:spermidine biosynthetic process"/>
    <property type="evidence" value="ECO:0007669"/>
    <property type="project" value="TreeGrafter"/>
</dbReference>
<comment type="similarity">
    <text evidence="1 4">Belongs to the spermidine/spermine synthase family.</text>
</comment>
<accession>A0AAV4P8J6</accession>
<reference evidence="6 7" key="1">
    <citation type="submission" date="2021-06" db="EMBL/GenBank/DDBJ databases">
        <title>Caerostris darwini draft genome.</title>
        <authorList>
            <person name="Kono N."/>
            <person name="Arakawa K."/>
        </authorList>
    </citation>
    <scope>NUCLEOTIDE SEQUENCE [LARGE SCALE GENOMIC DNA]</scope>
</reference>
<comment type="caution">
    <text evidence="6">The sequence shown here is derived from an EMBL/GenBank/DDBJ whole genome shotgun (WGS) entry which is preliminary data.</text>
</comment>
<dbReference type="SUPFAM" id="SSF47323">
    <property type="entry name" value="Anticodon-binding domain of a subclass of class I aminoacyl-tRNA synthetases"/>
    <property type="match status" value="1"/>
</dbReference>
<sequence>MCSDTCFSHAKQSKELADEINISKWRIDSEEDKNICMNAEKYVKENSLQQKYGKINNIFLSKNNLLEDLYKTSYIKHLVSDHMSEVPDFILHIASHRYSTQIFKSGILLEMLEKICSTQFYIFSQDVLHKESECINDFTHAYKLEIEKAMEHKYGANSISDETCINRIKSLIDTAIKFDFLKVNHNSFLNLKFPCNHESEKNCGIFVQYNFARLSNIFKNFEIKVKEGYYNPLQPLHEVDFTLLKLDEEWNLFHFVISFPQLVQNIFESLFPSENMKTRHCFNKICVMLQELCRYLSLYYSKIRILSGPQVHLQKIMNARLWLLKGIHQVFQNSFSLLNIQGLDQMWDETPKKDTTFLKEDLCLDAFKKGWFSETGSVNADQALSIKVEKVLMNEKSKYQDVLVFETKKWGRVLVLDDSVQCTELDEFSYQEMVSFIPLNSHPNPKKVLVIGGGDGGVVREVSKHPLVESVTLCELDEKVIEASKKYLPFMSKGFESPKLTLHIKNGVEFMQNHQNEFDVIITDSTDPRGPAACLFQKPYYESLKRALKPGGIVISQGESFWYDKDLVTELLKICRSIFPVVDYGVSYVTSFPAGQIGYLCCSTNPETNFRQPINVFSYETMKELKLKYYTPDVHRGTFALPFGVAQDLGLKWEVSTLSEKSS</sequence>
<dbReference type="GO" id="GO:0006420">
    <property type="term" value="P:arginyl-tRNA aminoacylation"/>
    <property type="evidence" value="ECO:0007669"/>
    <property type="project" value="InterPro"/>
</dbReference>
<dbReference type="NCBIfam" id="TIGR00417">
    <property type="entry name" value="speE"/>
    <property type="match status" value="1"/>
</dbReference>
<evidence type="ECO:0000256" key="1">
    <source>
        <dbReference type="ARBA" id="ARBA00007867"/>
    </source>
</evidence>
<dbReference type="SMART" id="SM00836">
    <property type="entry name" value="DALR_1"/>
    <property type="match status" value="1"/>
</dbReference>
<dbReference type="GO" id="GO:0005524">
    <property type="term" value="F:ATP binding"/>
    <property type="evidence" value="ECO:0007669"/>
    <property type="project" value="InterPro"/>
</dbReference>
<evidence type="ECO:0000313" key="7">
    <source>
        <dbReference type="Proteomes" id="UP001054837"/>
    </source>
</evidence>
<organism evidence="6 7">
    <name type="scientific">Caerostris darwini</name>
    <dbReference type="NCBI Taxonomy" id="1538125"/>
    <lineage>
        <taxon>Eukaryota</taxon>
        <taxon>Metazoa</taxon>
        <taxon>Ecdysozoa</taxon>
        <taxon>Arthropoda</taxon>
        <taxon>Chelicerata</taxon>
        <taxon>Arachnida</taxon>
        <taxon>Araneae</taxon>
        <taxon>Araneomorphae</taxon>
        <taxon>Entelegynae</taxon>
        <taxon>Araneoidea</taxon>
        <taxon>Araneidae</taxon>
        <taxon>Caerostris</taxon>
    </lineage>
</organism>
<dbReference type="InterPro" id="IPR035246">
    <property type="entry name" value="Spermidine_synt_N"/>
</dbReference>
<dbReference type="FunFam" id="3.40.50.150:FF:000013">
    <property type="entry name" value="Spermidine synthase"/>
    <property type="match status" value="1"/>
</dbReference>
<dbReference type="Gene3D" id="2.30.140.10">
    <property type="entry name" value="Spermidine synthase, tetramerisation domain"/>
    <property type="match status" value="1"/>
</dbReference>
<proteinExistence type="inferred from homology"/>
<dbReference type="InterPro" id="IPR008909">
    <property type="entry name" value="DALR_anticod-bd"/>
</dbReference>
<dbReference type="Gene3D" id="3.40.50.150">
    <property type="entry name" value="Vaccinia Virus protein VP39"/>
    <property type="match status" value="1"/>
</dbReference>
<keyword evidence="7" id="KW-1185">Reference proteome</keyword>
<dbReference type="PROSITE" id="PS01330">
    <property type="entry name" value="PABS_1"/>
    <property type="match status" value="1"/>
</dbReference>
<dbReference type="GO" id="GO:0005829">
    <property type="term" value="C:cytosol"/>
    <property type="evidence" value="ECO:0007669"/>
    <property type="project" value="TreeGrafter"/>
</dbReference>
<evidence type="ECO:0000256" key="2">
    <source>
        <dbReference type="ARBA" id="ARBA00022679"/>
    </source>
</evidence>
<protein>
    <submittedName>
        <fullName evidence="6">Spermidine synthase</fullName>
    </submittedName>
</protein>
<dbReference type="InterPro" id="IPR009080">
    <property type="entry name" value="tRNAsynth_Ia_anticodon-bd"/>
</dbReference>
<dbReference type="HAMAP" id="MF_00198">
    <property type="entry name" value="Spermidine_synth"/>
    <property type="match status" value="1"/>
</dbReference>
<evidence type="ECO:0000313" key="6">
    <source>
        <dbReference type="EMBL" id="GIX93752.1"/>
    </source>
</evidence>
<dbReference type="GO" id="GO:0004814">
    <property type="term" value="F:arginine-tRNA ligase activity"/>
    <property type="evidence" value="ECO:0007669"/>
    <property type="project" value="InterPro"/>
</dbReference>
<dbReference type="NCBIfam" id="NF002010">
    <property type="entry name" value="PRK00811.1"/>
    <property type="match status" value="1"/>
</dbReference>
<dbReference type="EMBL" id="BPLQ01002541">
    <property type="protein sequence ID" value="GIX93752.1"/>
    <property type="molecule type" value="Genomic_DNA"/>
</dbReference>
<dbReference type="InterPro" id="IPR030373">
    <property type="entry name" value="PABS_CS"/>
</dbReference>
<dbReference type="PROSITE" id="PS51006">
    <property type="entry name" value="PABS_2"/>
    <property type="match status" value="1"/>
</dbReference>
<gene>
    <name evidence="6" type="primary">Srm</name>
    <name evidence="6" type="ORF">CDAR_606261</name>
</gene>
<evidence type="ECO:0000259" key="5">
    <source>
        <dbReference type="PROSITE" id="PS51006"/>
    </source>
</evidence>
<dbReference type="Proteomes" id="UP001054837">
    <property type="component" value="Unassembled WGS sequence"/>
</dbReference>
<dbReference type="InterPro" id="IPR037163">
    <property type="entry name" value="Spermidine_synt_N_sf"/>
</dbReference>
<dbReference type="Pfam" id="PF05746">
    <property type="entry name" value="DALR_1"/>
    <property type="match status" value="1"/>
</dbReference>
<dbReference type="AlphaFoldDB" id="A0AAV4P8J6"/>